<comment type="similarity">
    <text evidence="2 7">Belongs to the methyltransferase superfamily. L-isoaspartyl/D-aspartyl protein methyltransferase family.</text>
</comment>
<dbReference type="GO" id="GO:0005737">
    <property type="term" value="C:cytoplasm"/>
    <property type="evidence" value="ECO:0007669"/>
    <property type="project" value="UniProtKB-SubCell"/>
</dbReference>
<comment type="catalytic activity">
    <reaction evidence="7">
        <text>[protein]-L-isoaspartate + S-adenosyl-L-methionine = [protein]-L-isoaspartate alpha-methyl ester + S-adenosyl-L-homocysteine</text>
        <dbReference type="Rhea" id="RHEA:12705"/>
        <dbReference type="Rhea" id="RHEA-COMP:12143"/>
        <dbReference type="Rhea" id="RHEA-COMP:12144"/>
        <dbReference type="ChEBI" id="CHEBI:57856"/>
        <dbReference type="ChEBI" id="CHEBI:59789"/>
        <dbReference type="ChEBI" id="CHEBI:90596"/>
        <dbReference type="ChEBI" id="CHEBI:90598"/>
        <dbReference type="EC" id="2.1.1.77"/>
    </reaction>
</comment>
<evidence type="ECO:0000256" key="1">
    <source>
        <dbReference type="ARBA" id="ARBA00004496"/>
    </source>
</evidence>
<dbReference type="RefSeq" id="WP_142943991.1">
    <property type="nucleotide sequence ID" value="NZ_VIKR01000006.1"/>
</dbReference>
<dbReference type="InterPro" id="IPR000682">
    <property type="entry name" value="PCMT"/>
</dbReference>
<sequence>MITTNMAGIGMTSQRTRSRLIQRLRDKGIIEENVLSVMEQTPRHIFIDEALSHRAYEDTSLPIGMGQTISQPYIVARMTELLVMSGPMNDVLEIGTGCGYQTSILAGVSRRVYTIERIKPLQKQAVDRFKALNLHNVTHRHGDGFLGWEEQAPFDAIIVTAAPDQIPQPLIDQLAIGGRMVTPVTLANGNQELYLVEKDEEGISSMKIEEVKFVPLLGGTIE</sequence>
<dbReference type="NCBIfam" id="TIGR00080">
    <property type="entry name" value="pimt"/>
    <property type="match status" value="1"/>
</dbReference>
<proteinExistence type="inferred from homology"/>
<feature type="active site" evidence="7">
    <location>
        <position position="70"/>
    </location>
</feature>
<keyword evidence="3 7" id="KW-0963">Cytoplasm</keyword>
<dbReference type="Gene3D" id="3.40.50.150">
    <property type="entry name" value="Vaccinia Virus protein VP39"/>
    <property type="match status" value="1"/>
</dbReference>
<dbReference type="AlphaFoldDB" id="A0A545T301"/>
<dbReference type="FunFam" id="3.40.50.150:FF:000010">
    <property type="entry name" value="Protein-L-isoaspartate O-methyltransferase"/>
    <property type="match status" value="1"/>
</dbReference>
<keyword evidence="5 7" id="KW-0808">Transferase</keyword>
<dbReference type="OrthoDB" id="9810066at2"/>
<protein>
    <recommendedName>
        <fullName evidence="7">Protein-L-isoaspartate O-methyltransferase</fullName>
        <ecNumber evidence="7">2.1.1.77</ecNumber>
    </recommendedName>
    <alternativeName>
        <fullName evidence="7">L-isoaspartyl protein carboxyl methyltransferase</fullName>
    </alternativeName>
    <alternativeName>
        <fullName evidence="7">Protein L-isoaspartyl methyltransferase</fullName>
    </alternativeName>
    <alternativeName>
        <fullName evidence="7">Protein-beta-aspartate methyltransferase</fullName>
        <shortName evidence="7">PIMT</shortName>
    </alternativeName>
</protein>
<evidence type="ECO:0000256" key="4">
    <source>
        <dbReference type="ARBA" id="ARBA00022603"/>
    </source>
</evidence>
<dbReference type="SUPFAM" id="SSF53335">
    <property type="entry name" value="S-adenosyl-L-methionine-dependent methyltransferases"/>
    <property type="match status" value="1"/>
</dbReference>
<keyword evidence="9" id="KW-1185">Reference proteome</keyword>
<dbReference type="CDD" id="cd02440">
    <property type="entry name" value="AdoMet_MTases"/>
    <property type="match status" value="1"/>
</dbReference>
<organism evidence="8 9">
    <name type="scientific">Aliikangiella marina</name>
    <dbReference type="NCBI Taxonomy" id="1712262"/>
    <lineage>
        <taxon>Bacteria</taxon>
        <taxon>Pseudomonadati</taxon>
        <taxon>Pseudomonadota</taxon>
        <taxon>Gammaproteobacteria</taxon>
        <taxon>Oceanospirillales</taxon>
        <taxon>Pleioneaceae</taxon>
        <taxon>Aliikangiella</taxon>
    </lineage>
</organism>
<comment type="subcellular location">
    <subcellularLocation>
        <location evidence="1 7">Cytoplasm</location>
    </subcellularLocation>
</comment>
<dbReference type="Pfam" id="PF01135">
    <property type="entry name" value="PCMT"/>
    <property type="match status" value="1"/>
</dbReference>
<name>A0A545T301_9GAMM</name>
<dbReference type="EC" id="2.1.1.77" evidence="7"/>
<comment type="function">
    <text evidence="7">Catalyzes the methyl esterification of L-isoaspartyl residues in peptides and proteins that result from spontaneous decomposition of normal L-aspartyl and L-asparaginyl residues. It plays a role in the repair and/or degradation of damaged proteins.</text>
</comment>
<evidence type="ECO:0000256" key="5">
    <source>
        <dbReference type="ARBA" id="ARBA00022679"/>
    </source>
</evidence>
<dbReference type="HAMAP" id="MF_00090">
    <property type="entry name" value="PIMT"/>
    <property type="match status" value="1"/>
</dbReference>
<comment type="caution">
    <text evidence="8">The sequence shown here is derived from an EMBL/GenBank/DDBJ whole genome shotgun (WGS) entry which is preliminary data.</text>
</comment>
<dbReference type="GO" id="GO:0004719">
    <property type="term" value="F:protein-L-isoaspartate (D-aspartate) O-methyltransferase activity"/>
    <property type="evidence" value="ECO:0007669"/>
    <property type="project" value="UniProtKB-UniRule"/>
</dbReference>
<keyword evidence="6 7" id="KW-0949">S-adenosyl-L-methionine</keyword>
<evidence type="ECO:0000256" key="3">
    <source>
        <dbReference type="ARBA" id="ARBA00022490"/>
    </source>
</evidence>
<evidence type="ECO:0000256" key="7">
    <source>
        <dbReference type="HAMAP-Rule" id="MF_00090"/>
    </source>
</evidence>
<keyword evidence="4 7" id="KW-0489">Methyltransferase</keyword>
<dbReference type="PROSITE" id="PS01279">
    <property type="entry name" value="PCMT"/>
    <property type="match status" value="1"/>
</dbReference>
<dbReference type="InterPro" id="IPR029063">
    <property type="entry name" value="SAM-dependent_MTases_sf"/>
</dbReference>
<dbReference type="PANTHER" id="PTHR11579">
    <property type="entry name" value="PROTEIN-L-ISOASPARTATE O-METHYLTRANSFERASE"/>
    <property type="match status" value="1"/>
</dbReference>
<gene>
    <name evidence="7" type="primary">pcm</name>
    <name evidence="8" type="ORF">FLL45_20800</name>
</gene>
<dbReference type="Proteomes" id="UP000317839">
    <property type="component" value="Unassembled WGS sequence"/>
</dbReference>
<evidence type="ECO:0000313" key="8">
    <source>
        <dbReference type="EMBL" id="TQV71592.1"/>
    </source>
</evidence>
<dbReference type="NCBIfam" id="NF001453">
    <property type="entry name" value="PRK00312.1"/>
    <property type="match status" value="1"/>
</dbReference>
<dbReference type="GO" id="GO:0032259">
    <property type="term" value="P:methylation"/>
    <property type="evidence" value="ECO:0007669"/>
    <property type="project" value="UniProtKB-KW"/>
</dbReference>
<evidence type="ECO:0000313" key="9">
    <source>
        <dbReference type="Proteomes" id="UP000317839"/>
    </source>
</evidence>
<reference evidence="8 9" key="1">
    <citation type="submission" date="2019-06" db="EMBL/GenBank/DDBJ databases">
        <title>Draft genome of Aliikangiella marina GYP-15.</title>
        <authorList>
            <person name="Wang G."/>
        </authorList>
    </citation>
    <scope>NUCLEOTIDE SEQUENCE [LARGE SCALE GENOMIC DNA]</scope>
    <source>
        <strain evidence="8 9">GYP-15</strain>
    </source>
</reference>
<accession>A0A545T301</accession>
<evidence type="ECO:0000256" key="2">
    <source>
        <dbReference type="ARBA" id="ARBA00005369"/>
    </source>
</evidence>
<dbReference type="EMBL" id="VIKR01000006">
    <property type="protein sequence ID" value="TQV71592.1"/>
    <property type="molecule type" value="Genomic_DNA"/>
</dbReference>
<evidence type="ECO:0000256" key="6">
    <source>
        <dbReference type="ARBA" id="ARBA00022691"/>
    </source>
</evidence>
<dbReference type="PANTHER" id="PTHR11579:SF0">
    <property type="entry name" value="PROTEIN-L-ISOASPARTATE(D-ASPARTATE) O-METHYLTRANSFERASE"/>
    <property type="match status" value="1"/>
</dbReference>
<dbReference type="GO" id="GO:0030091">
    <property type="term" value="P:protein repair"/>
    <property type="evidence" value="ECO:0007669"/>
    <property type="project" value="UniProtKB-UniRule"/>
</dbReference>